<sequence>MQLIYCDEIECKLQKIERKTPLVTMWTADKLKERQSFEIEAGGFGVGNLIEESSNLELEKNENQVNENQDMRIEYEEKYEKIFNNVSTEKNDMEDIIFHCLSKFPEDNKTKEMIRKFRDIFSSTLFSSREKSETIKERTEVKSDRDEELNKTNISDSDDDKDKGMNTKLVAFLAVKPLQQKFPENEETQEEDQDMNVDDRTNLGFENNIGEETIRHPHNPERQIEFEGINVDGKINLASEVNNIDETIEKKNLEDNVESKNLVKGGEIIGGENIREGNIVEKVVGDNIGESSIVTPKHNPKGISIDFSPWSDSFIEKMDEDLLRIFSNRNPDSNTIQNPVVRSPVPKKLTFENSEFPSFDLQITQLINNAETGDNSEGSDEDGELEGNEEHILDEKGKKGQNVNARGKRKVTNPDIFRSPFVNRVIDLSEKVSTEQEIMAQIMFRCVADKDPMEMLFEIESGDIMDRVHFEGMRPNHKIHHFVIDCWAAVLNFEEENLRNKKSPPRVFFNTQIMTEKLLDSSIPFVERSRLFDEAVNNYLYDIKRKVDFNSINLVFFPIHNRGHFYCILFNLTNPEHIIIDNIRYTKKVEDVYGEIPKLVKNNGIWKNTWVRKKKNGMWNWEKKVLGHLKKIAKLRTFYVSKLANHQINKQRKLNVTEALEFSKLDKKTRCMLVKEGSEARDNLEMKKYFLSTKMATSTRASESTPSDHLNAIITKTSQEIPVTKIKEGKRKTNSGDNRAAIKKQKTVKEQKTVKDILKELPSINTRSTPGLMTHAVSSLTSEQKDWVKRMGFKAFLKINIKSIPLKLCHFVLKHYDEGTNSILIKGKRIKITKEKIHKVFGLPKTGKSLFDLDKVSEDHQVFDGWMKELEDGKANATNYKKIIQKSEQVDMNFKLGFIALFVNTFAESIPMGTNNLVPVRALVELIYCDEIECKLQKIERKTPLVTMWTADKLKERQSFEIEAGGFGVGNLIVQSSNLELEKNENQDTRIEVKEYKDNFDKMFNKVSSIKEDMYGIVFDCISKFRDVNITNELKEKFIKLFSDPIFSSADNQNNENKKKGSHERVESQNGDERVESQNGDTGENYISSYKSPYMDKAVNLFDRIDLQNVLLIQVLIRCAQEKNRMEVLFETNTGEIMHRQDFESMRPEHVIHHRVIDSWAAVLNYEEQKSKSKPYRLFFNTKIMSSELLDETKSFDERFLTFETRVDKFLSNVKANVDFNDLKLKLYFIRYLEKTTFIINKIKGLRSTTVKMMKIDWNTKELTTENGALLMRHMEKYCGEKQGKWNVEMEKGSDVQAVQFVKLRALYAVKIATHEINNHKDRVIKEAIEFGKFDHATRKKMLEEGIQRMDELEMGNRI</sequence>
<dbReference type="Gene3D" id="3.40.395.10">
    <property type="entry name" value="Adenoviral Proteinase, Chain A"/>
    <property type="match status" value="1"/>
</dbReference>
<organism evidence="2 3">
    <name type="scientific">Lactuca sativa</name>
    <name type="common">Garden lettuce</name>
    <dbReference type="NCBI Taxonomy" id="4236"/>
    <lineage>
        <taxon>Eukaryota</taxon>
        <taxon>Viridiplantae</taxon>
        <taxon>Streptophyta</taxon>
        <taxon>Embryophyta</taxon>
        <taxon>Tracheophyta</taxon>
        <taxon>Spermatophyta</taxon>
        <taxon>Magnoliopsida</taxon>
        <taxon>eudicotyledons</taxon>
        <taxon>Gunneridae</taxon>
        <taxon>Pentapetalae</taxon>
        <taxon>asterids</taxon>
        <taxon>campanulids</taxon>
        <taxon>Asterales</taxon>
        <taxon>Asteraceae</taxon>
        <taxon>Cichorioideae</taxon>
        <taxon>Cichorieae</taxon>
        <taxon>Lactucinae</taxon>
        <taxon>Lactuca</taxon>
    </lineage>
</organism>
<dbReference type="SUPFAM" id="SSF54001">
    <property type="entry name" value="Cysteine proteinases"/>
    <property type="match status" value="1"/>
</dbReference>
<proteinExistence type="predicted"/>
<feature type="compositionally biased region" description="Basic and acidic residues" evidence="1">
    <location>
        <begin position="388"/>
        <end position="398"/>
    </location>
</feature>
<feature type="compositionally biased region" description="Acidic residues" evidence="1">
    <location>
        <begin position="377"/>
        <end position="387"/>
    </location>
</feature>
<feature type="compositionally biased region" description="Polar residues" evidence="1">
    <location>
        <begin position="1077"/>
        <end position="1086"/>
    </location>
</feature>
<evidence type="ECO:0000313" key="3">
    <source>
        <dbReference type="Proteomes" id="UP000235145"/>
    </source>
</evidence>
<comment type="caution">
    <text evidence="2">The sequence shown here is derived from an EMBL/GenBank/DDBJ whole genome shotgun (WGS) entry which is preliminary data.</text>
</comment>
<evidence type="ECO:0008006" key="4">
    <source>
        <dbReference type="Google" id="ProtNLM"/>
    </source>
</evidence>
<name>A0A9R1XCX9_LACSA</name>
<dbReference type="EMBL" id="NBSK02000005">
    <property type="protein sequence ID" value="KAJ0208191.1"/>
    <property type="molecule type" value="Genomic_DNA"/>
</dbReference>
<dbReference type="Proteomes" id="UP000235145">
    <property type="component" value="Unassembled WGS sequence"/>
</dbReference>
<gene>
    <name evidence="2" type="ORF">LSAT_V11C500270710</name>
</gene>
<protein>
    <recommendedName>
        <fullName evidence="4">Ubiquitin-like protease family profile domain-containing protein</fullName>
    </recommendedName>
</protein>
<reference evidence="2 3" key="1">
    <citation type="journal article" date="2017" name="Nat. Commun.">
        <title>Genome assembly with in vitro proximity ligation data and whole-genome triplication in lettuce.</title>
        <authorList>
            <person name="Reyes-Chin-Wo S."/>
            <person name="Wang Z."/>
            <person name="Yang X."/>
            <person name="Kozik A."/>
            <person name="Arikit S."/>
            <person name="Song C."/>
            <person name="Xia L."/>
            <person name="Froenicke L."/>
            <person name="Lavelle D.O."/>
            <person name="Truco M.J."/>
            <person name="Xia R."/>
            <person name="Zhu S."/>
            <person name="Xu C."/>
            <person name="Xu H."/>
            <person name="Xu X."/>
            <person name="Cox K."/>
            <person name="Korf I."/>
            <person name="Meyers B.C."/>
            <person name="Michelmore R.W."/>
        </authorList>
    </citation>
    <scope>NUCLEOTIDE SEQUENCE [LARGE SCALE GENOMIC DNA]</scope>
    <source>
        <strain evidence="3">cv. Salinas</strain>
        <tissue evidence="2">Seedlings</tissue>
    </source>
</reference>
<keyword evidence="3" id="KW-1185">Reference proteome</keyword>
<feature type="region of interest" description="Disordered" evidence="1">
    <location>
        <begin position="132"/>
        <end position="163"/>
    </location>
</feature>
<dbReference type="PANTHER" id="PTHR34835:SF90">
    <property type="entry name" value="AMINOTRANSFERASE-LIKE PLANT MOBILE DOMAIN-CONTAINING PROTEIN"/>
    <property type="match status" value="1"/>
</dbReference>
<evidence type="ECO:0000256" key="1">
    <source>
        <dbReference type="SAM" id="MobiDB-lite"/>
    </source>
</evidence>
<feature type="region of interest" description="Disordered" evidence="1">
    <location>
        <begin position="1050"/>
        <end position="1086"/>
    </location>
</feature>
<feature type="region of interest" description="Disordered" evidence="1">
    <location>
        <begin position="371"/>
        <end position="407"/>
    </location>
</feature>
<dbReference type="InterPro" id="IPR038765">
    <property type="entry name" value="Papain-like_cys_pep_sf"/>
</dbReference>
<dbReference type="PANTHER" id="PTHR34835">
    <property type="entry name" value="OS07G0283600 PROTEIN-RELATED"/>
    <property type="match status" value="1"/>
</dbReference>
<evidence type="ECO:0000313" key="2">
    <source>
        <dbReference type="EMBL" id="KAJ0208191.1"/>
    </source>
</evidence>
<feature type="compositionally biased region" description="Basic and acidic residues" evidence="1">
    <location>
        <begin position="132"/>
        <end position="150"/>
    </location>
</feature>
<feature type="compositionally biased region" description="Basic and acidic residues" evidence="1">
    <location>
        <begin position="1056"/>
        <end position="1076"/>
    </location>
</feature>
<accession>A0A9R1XCX9</accession>